<protein>
    <submittedName>
        <fullName evidence="2">Uncharacterized protein</fullName>
    </submittedName>
</protein>
<keyword evidence="1" id="KW-1133">Transmembrane helix</keyword>
<sequence>MDVFSIALRFLFAAAVGFLIMSVFGIQALVALCSSISLARRRKQQVPDFDLSLALRRIVRHTVIGFLCVAVISVLVIRLTASAATFGYLFGMILAFLKSLNRMTPNNRRNQRRFEKMFADCYPDADDFEDADL</sequence>
<organism evidence="2 3">
    <name type="scientific">Oscillibacter valericigenes</name>
    <dbReference type="NCBI Taxonomy" id="351091"/>
    <lineage>
        <taxon>Bacteria</taxon>
        <taxon>Bacillati</taxon>
        <taxon>Bacillota</taxon>
        <taxon>Clostridia</taxon>
        <taxon>Eubacteriales</taxon>
        <taxon>Oscillospiraceae</taxon>
        <taxon>Oscillibacter</taxon>
    </lineage>
</organism>
<evidence type="ECO:0000313" key="2">
    <source>
        <dbReference type="EMBL" id="MBM6851314.1"/>
    </source>
</evidence>
<proteinExistence type="predicted"/>
<evidence type="ECO:0000313" key="3">
    <source>
        <dbReference type="Proteomes" id="UP000719500"/>
    </source>
</evidence>
<name>A0ABS2FUP4_9FIRM</name>
<comment type="caution">
    <text evidence="2">The sequence shown here is derived from an EMBL/GenBank/DDBJ whole genome shotgun (WGS) entry which is preliminary data.</text>
</comment>
<evidence type="ECO:0000256" key="1">
    <source>
        <dbReference type="SAM" id="Phobius"/>
    </source>
</evidence>
<dbReference type="EMBL" id="JACSNX010000009">
    <property type="protein sequence ID" value="MBM6851314.1"/>
    <property type="molecule type" value="Genomic_DNA"/>
</dbReference>
<accession>A0ABS2FUP4</accession>
<dbReference type="Proteomes" id="UP000719500">
    <property type="component" value="Unassembled WGS sequence"/>
</dbReference>
<feature type="transmembrane region" description="Helical" evidence="1">
    <location>
        <begin position="58"/>
        <end position="77"/>
    </location>
</feature>
<feature type="transmembrane region" description="Helical" evidence="1">
    <location>
        <begin position="6"/>
        <end position="38"/>
    </location>
</feature>
<feature type="transmembrane region" description="Helical" evidence="1">
    <location>
        <begin position="83"/>
        <end position="100"/>
    </location>
</feature>
<gene>
    <name evidence="2" type="ORF">H9X91_07670</name>
</gene>
<dbReference type="RefSeq" id="WP_204804058.1">
    <property type="nucleotide sequence ID" value="NZ_JACSNS010000041.1"/>
</dbReference>
<keyword evidence="1" id="KW-0812">Transmembrane</keyword>
<reference evidence="2 3" key="1">
    <citation type="journal article" date="2021" name="Sci. Rep.">
        <title>The distribution of antibiotic resistance genes in chicken gut microbiota commensals.</title>
        <authorList>
            <person name="Juricova H."/>
            <person name="Matiasovicova J."/>
            <person name="Kubasova T."/>
            <person name="Cejkova D."/>
            <person name="Rychlik I."/>
        </authorList>
    </citation>
    <scope>NUCLEOTIDE SEQUENCE [LARGE SCALE GENOMIC DNA]</scope>
    <source>
        <strain evidence="2 3">An411</strain>
    </source>
</reference>
<keyword evidence="3" id="KW-1185">Reference proteome</keyword>
<keyword evidence="1" id="KW-0472">Membrane</keyword>